<protein>
    <submittedName>
        <fullName evidence="2">Uncharacterized protein</fullName>
    </submittedName>
</protein>
<proteinExistence type="predicted"/>
<comment type="caution">
    <text evidence="2">The sequence shown here is derived from an EMBL/GenBank/DDBJ whole genome shotgun (WGS) entry which is preliminary data.</text>
</comment>
<evidence type="ECO:0000256" key="1">
    <source>
        <dbReference type="SAM" id="MobiDB-lite"/>
    </source>
</evidence>
<accession>A0A5J4U2Q7</accession>
<evidence type="ECO:0000313" key="3">
    <source>
        <dbReference type="Proteomes" id="UP000324800"/>
    </source>
</evidence>
<dbReference type="EMBL" id="SNRW01021567">
    <property type="protein sequence ID" value="KAA6364503.1"/>
    <property type="molecule type" value="Genomic_DNA"/>
</dbReference>
<organism evidence="2 3">
    <name type="scientific">Streblomastix strix</name>
    <dbReference type="NCBI Taxonomy" id="222440"/>
    <lineage>
        <taxon>Eukaryota</taxon>
        <taxon>Metamonada</taxon>
        <taxon>Preaxostyla</taxon>
        <taxon>Oxymonadida</taxon>
        <taxon>Streblomastigidae</taxon>
        <taxon>Streblomastix</taxon>
    </lineage>
</organism>
<reference evidence="2 3" key="1">
    <citation type="submission" date="2019-03" db="EMBL/GenBank/DDBJ databases">
        <title>Single cell metagenomics reveals metabolic interactions within the superorganism composed of flagellate Streblomastix strix and complex community of Bacteroidetes bacteria on its surface.</title>
        <authorList>
            <person name="Treitli S.C."/>
            <person name="Kolisko M."/>
            <person name="Husnik F."/>
            <person name="Keeling P."/>
            <person name="Hampl V."/>
        </authorList>
    </citation>
    <scope>NUCLEOTIDE SEQUENCE [LARGE SCALE GENOMIC DNA]</scope>
    <source>
        <strain evidence="2">ST1C</strain>
    </source>
</reference>
<name>A0A5J4U2Q7_9EUKA</name>
<feature type="region of interest" description="Disordered" evidence="1">
    <location>
        <begin position="1"/>
        <end position="27"/>
    </location>
</feature>
<feature type="compositionally biased region" description="Low complexity" evidence="1">
    <location>
        <begin position="15"/>
        <end position="25"/>
    </location>
</feature>
<dbReference type="AlphaFoldDB" id="A0A5J4U2Q7"/>
<dbReference type="Proteomes" id="UP000324800">
    <property type="component" value="Unassembled WGS sequence"/>
</dbReference>
<gene>
    <name evidence="2" type="ORF">EZS28_039970</name>
</gene>
<sequence length="115" mass="13398">MTADKDDANLPDEAQQLIDQQQQQQSKYRIQRGNNIIGSIQQQYYDEMNQNQNQNEGIGLGQKMGTIDDSFFVSHPLIVLPQEQINELTKKLYEEAQKKQKEKFNARKKVQLQSK</sequence>
<evidence type="ECO:0000313" key="2">
    <source>
        <dbReference type="EMBL" id="KAA6364503.1"/>
    </source>
</evidence>